<dbReference type="Proteomes" id="UP000006562">
    <property type="component" value="Chromosome"/>
</dbReference>
<reference evidence="2 3" key="1">
    <citation type="journal article" date="2011" name="Int. J. Syst. Evol. Microbiol.">
        <title>Relationship of Bacillus amyloliquefaciens clades associated with strains DSM 7T and FZB42T: a proposal for Bacillus amyloliquefaciens subsp. amyloliquefaciens subsp. nov. and Bacillus amyloliquefaciens subsp. plantarum subsp. nov. based on complete genome sequence comparisons.</title>
        <authorList>
            <person name="Borriss R."/>
            <person name="Chen X.H."/>
            <person name="Rueckert C."/>
            <person name="Blom J."/>
            <person name="Becker A."/>
            <person name="Baumgarth B."/>
            <person name="Fan B."/>
            <person name="Pukall R."/>
            <person name="Schumann P."/>
            <person name="Sproer C."/>
            <person name="Junge H."/>
            <person name="Vater J."/>
            <person name="Puhler A."/>
            <person name="Klenk H.P."/>
        </authorList>
    </citation>
    <scope>NUCLEOTIDE SEQUENCE [LARGE SCALE GENOMIC DNA]</scope>
    <source>
        <strain evidence="3">DSM 7</strain>
    </source>
</reference>
<feature type="transmembrane region" description="Helical" evidence="1">
    <location>
        <begin position="6"/>
        <end position="29"/>
    </location>
</feature>
<feature type="transmembrane region" description="Helical" evidence="1">
    <location>
        <begin position="61"/>
        <end position="81"/>
    </location>
</feature>
<gene>
    <name evidence="2" type="primary">ymcC</name>
    <name evidence="2" type="ordered locus">BAMF_1062</name>
</gene>
<keyword evidence="3" id="KW-1185">Reference proteome</keyword>
<dbReference type="RefSeq" id="WP_013351679.1">
    <property type="nucleotide sequence ID" value="NC_014551.1"/>
</dbReference>
<feature type="transmembrane region" description="Helical" evidence="1">
    <location>
        <begin position="153"/>
        <end position="173"/>
    </location>
</feature>
<sequence length="183" mass="20261">MNAVAWLIVICEAAFWAAVICGLAARYLFRRQKLGMFFFALIPLLDAVLFLAAAADLYRGATATLAHALAAVYIGVSVAFGKSMIQWADERFRYYVVKEGAKPVKRYGLDYAKHYAKGWGRHVLAFIIGGILLAGTVFLIHDASRTEALSGLLKGWSVVLCIDFLIMASFFVMPKKRGNSREM</sequence>
<dbReference type="AlphaFoldDB" id="A0A9P1NGU4"/>
<name>A0A9P1NGU4_BACAS</name>
<evidence type="ECO:0000313" key="3">
    <source>
        <dbReference type="Proteomes" id="UP000006562"/>
    </source>
</evidence>
<organism evidence="2 3">
    <name type="scientific">Bacillus amyloliquefaciens (strain ATCC 23350 / DSM 7 / BCRC 11601 / CCUG 28519 / NBRC 15535 / NRRL B-14393 / F)</name>
    <dbReference type="NCBI Taxonomy" id="692420"/>
    <lineage>
        <taxon>Bacteria</taxon>
        <taxon>Bacillati</taxon>
        <taxon>Bacillota</taxon>
        <taxon>Bacilli</taxon>
        <taxon>Bacillales</taxon>
        <taxon>Bacillaceae</taxon>
        <taxon>Bacillus</taxon>
        <taxon>Bacillus amyloliquefaciens group</taxon>
    </lineage>
</organism>
<proteinExistence type="predicted"/>
<keyword evidence="1" id="KW-0812">Transmembrane</keyword>
<feature type="transmembrane region" description="Helical" evidence="1">
    <location>
        <begin position="36"/>
        <end position="55"/>
    </location>
</feature>
<evidence type="ECO:0000313" key="2">
    <source>
        <dbReference type="EMBL" id="CBI42188.1"/>
    </source>
</evidence>
<feature type="transmembrane region" description="Helical" evidence="1">
    <location>
        <begin position="123"/>
        <end position="141"/>
    </location>
</feature>
<dbReference type="EMBL" id="FN597644">
    <property type="protein sequence ID" value="CBI42188.1"/>
    <property type="molecule type" value="Genomic_DNA"/>
</dbReference>
<dbReference type="KEGG" id="bao:BAMF_1062"/>
<protein>
    <submittedName>
        <fullName evidence="2">Integral inner membrane protein</fullName>
    </submittedName>
</protein>
<keyword evidence="1" id="KW-1133">Transmembrane helix</keyword>
<keyword evidence="1" id="KW-0472">Membrane</keyword>
<evidence type="ECO:0000256" key="1">
    <source>
        <dbReference type="SAM" id="Phobius"/>
    </source>
</evidence>
<reference evidence="3" key="2">
    <citation type="journal article" date="2011" name="J. Biotechnol.">
        <title>Genome sequence of B. amyloliquefaciens type strain DSM7(T) reveals differences to plant-associated B. amyloliquefaciens FZB42.</title>
        <authorList>
            <person name="Ruckert C."/>
            <person name="Blom J."/>
            <person name="Chen X."/>
            <person name="Reva O."/>
            <person name="Borriss R."/>
        </authorList>
    </citation>
    <scope>NUCLEOTIDE SEQUENCE [LARGE SCALE GENOMIC DNA]</scope>
    <source>
        <strain evidence="3">DSM 7</strain>
    </source>
</reference>
<accession>A0A9P1NGU4</accession>